<proteinExistence type="predicted"/>
<dbReference type="Proteomes" id="UP000823883">
    <property type="component" value="Unassembled WGS sequence"/>
</dbReference>
<dbReference type="EMBL" id="DWWL01000076">
    <property type="protein sequence ID" value="HJC48657.1"/>
    <property type="molecule type" value="Genomic_DNA"/>
</dbReference>
<name>A0A9D2T6U1_9FIRM</name>
<organism evidence="2 3">
    <name type="scientific">Candidatus Lachnoclostridium pullistercoris</name>
    <dbReference type="NCBI Taxonomy" id="2838632"/>
    <lineage>
        <taxon>Bacteria</taxon>
        <taxon>Bacillati</taxon>
        <taxon>Bacillota</taxon>
        <taxon>Clostridia</taxon>
        <taxon>Lachnospirales</taxon>
        <taxon>Lachnospiraceae</taxon>
    </lineage>
</organism>
<protein>
    <submittedName>
        <fullName evidence="2">Uncharacterized protein</fullName>
    </submittedName>
</protein>
<keyword evidence="1" id="KW-0175">Coiled coil</keyword>
<feature type="coiled-coil region" evidence="1">
    <location>
        <begin position="20"/>
        <end position="71"/>
    </location>
</feature>
<comment type="caution">
    <text evidence="2">The sequence shown here is derived from an EMBL/GenBank/DDBJ whole genome shotgun (WGS) entry which is preliminary data.</text>
</comment>
<gene>
    <name evidence="2" type="ORF">IAA04_11450</name>
</gene>
<sequence length="138" mass="16110">MQYILFALLIVIAAAFAIIVQKKDRKIQELLQERDRLRQRAEQSEQETKKLEALQAEILRESREKEAAQAELCRQAKREFSAETESVQNKIWDWANTIHLYASLAEEETGSEAVKEKQREIKRSAEEILDFSRFSGKI</sequence>
<reference evidence="2" key="2">
    <citation type="submission" date="2021-04" db="EMBL/GenBank/DDBJ databases">
        <authorList>
            <person name="Gilroy R."/>
        </authorList>
    </citation>
    <scope>NUCLEOTIDE SEQUENCE</scope>
    <source>
        <strain evidence="2">CHK183-5548</strain>
    </source>
</reference>
<evidence type="ECO:0000313" key="2">
    <source>
        <dbReference type="EMBL" id="HJC48657.1"/>
    </source>
</evidence>
<evidence type="ECO:0000313" key="3">
    <source>
        <dbReference type="Proteomes" id="UP000823883"/>
    </source>
</evidence>
<reference evidence="2" key="1">
    <citation type="journal article" date="2021" name="PeerJ">
        <title>Extensive microbial diversity within the chicken gut microbiome revealed by metagenomics and culture.</title>
        <authorList>
            <person name="Gilroy R."/>
            <person name="Ravi A."/>
            <person name="Getino M."/>
            <person name="Pursley I."/>
            <person name="Horton D.L."/>
            <person name="Alikhan N.F."/>
            <person name="Baker D."/>
            <person name="Gharbi K."/>
            <person name="Hall N."/>
            <person name="Watson M."/>
            <person name="Adriaenssens E.M."/>
            <person name="Foster-Nyarko E."/>
            <person name="Jarju S."/>
            <person name="Secka A."/>
            <person name="Antonio M."/>
            <person name="Oren A."/>
            <person name="Chaudhuri R.R."/>
            <person name="La Ragione R."/>
            <person name="Hildebrand F."/>
            <person name="Pallen M.J."/>
        </authorList>
    </citation>
    <scope>NUCLEOTIDE SEQUENCE</scope>
    <source>
        <strain evidence="2">CHK183-5548</strain>
    </source>
</reference>
<evidence type="ECO:0000256" key="1">
    <source>
        <dbReference type="SAM" id="Coils"/>
    </source>
</evidence>
<dbReference type="AlphaFoldDB" id="A0A9D2T6U1"/>
<accession>A0A9D2T6U1</accession>